<feature type="coiled-coil region" evidence="3">
    <location>
        <begin position="295"/>
        <end position="370"/>
    </location>
</feature>
<dbReference type="InterPro" id="IPR018477">
    <property type="entry name" value="BICD"/>
</dbReference>
<accession>A0A7I8VIK6</accession>
<dbReference type="Gene3D" id="6.10.250.2470">
    <property type="match status" value="1"/>
</dbReference>
<dbReference type="GO" id="GO:0034452">
    <property type="term" value="F:dynactin binding"/>
    <property type="evidence" value="ECO:0007669"/>
    <property type="project" value="TreeGrafter"/>
</dbReference>
<dbReference type="GO" id="GO:0005794">
    <property type="term" value="C:Golgi apparatus"/>
    <property type="evidence" value="ECO:0007669"/>
    <property type="project" value="TreeGrafter"/>
</dbReference>
<proteinExistence type="inferred from homology"/>
<evidence type="ECO:0000256" key="3">
    <source>
        <dbReference type="SAM" id="Coils"/>
    </source>
</evidence>
<evidence type="ECO:0000313" key="6">
    <source>
        <dbReference type="Proteomes" id="UP000549394"/>
    </source>
</evidence>
<dbReference type="GO" id="GO:0072393">
    <property type="term" value="P:microtubule anchoring at microtubule organizing center"/>
    <property type="evidence" value="ECO:0007669"/>
    <property type="project" value="TreeGrafter"/>
</dbReference>
<organism evidence="5 6">
    <name type="scientific">Dimorphilus gyrociliatus</name>
    <dbReference type="NCBI Taxonomy" id="2664684"/>
    <lineage>
        <taxon>Eukaryota</taxon>
        <taxon>Metazoa</taxon>
        <taxon>Spiralia</taxon>
        <taxon>Lophotrochozoa</taxon>
        <taxon>Annelida</taxon>
        <taxon>Polychaeta</taxon>
        <taxon>Polychaeta incertae sedis</taxon>
        <taxon>Dinophilidae</taxon>
        <taxon>Dimorphilus</taxon>
    </lineage>
</organism>
<evidence type="ECO:0000256" key="1">
    <source>
        <dbReference type="ARBA" id="ARBA00010061"/>
    </source>
</evidence>
<dbReference type="PANTHER" id="PTHR31233">
    <property type="entry name" value="BICAUDAL D FAMILY MEMBER"/>
    <property type="match status" value="1"/>
</dbReference>
<sequence length="649" mass="74272">MTDSPDLPNDVTELQEMVRTLQSELAQTSQERVQAAEYGLSILEERDNLQTSYDELESIYENTKHELECAQEALTTVQRSQRETNTAGQQAEEKLLVESATREALLQESINQLESETRNIRADLERATAENEKLGARCYEVESLLSESESERSLLRKDIRELKQRESRTLQDVTDLEDENVTLQKQVLSLKQAQVEFEAVKHERSRLQDEVNQLRMEGEELIQLRAIVEQNLEEALKTVQYERDQKHMMKKELDRAKNEQENYATFSALASQLSLDSGNGADSNSDAPQVGHLFSEVHTSEVRQLQQQLELAQSERTKLRSQLDEIQSQLENKNRELSGLQKSNEKLKDIRQLEEKLHTLEKNLNDITYSEKKARTCISKTSDDMEKLCELLGQLYHHVSEVLGLTPDRVMLDHVQKRRKMVKSNSTESASMNGEDSYAEEETCLELMSTLFDQVNHIERAVHRVLEEASNSKMTTSMQANDSEDVNELQEQIVKLKAMLSSKREQVATLRSVLKANKQTAEAALANLKRKYDNEKAVVAETMVRLRTELKALKQDAATFASLRAMFAQRCDEYVTQLDELARHVAAAEEEKKTLNSLLRMAIQQKLSLTQKLEDMEFDKEKRRIGRVVPTTAAHGLQSSSSNSRSNRH</sequence>
<evidence type="ECO:0000256" key="4">
    <source>
        <dbReference type="SAM" id="MobiDB-lite"/>
    </source>
</evidence>
<feature type="coiled-coil region" evidence="3">
    <location>
        <begin position="479"/>
        <end position="605"/>
    </location>
</feature>
<keyword evidence="6" id="KW-1185">Reference proteome</keyword>
<feature type="region of interest" description="Disordered" evidence="4">
    <location>
        <begin position="629"/>
        <end position="649"/>
    </location>
</feature>
<feature type="coiled-coil region" evidence="3">
    <location>
        <begin position="110"/>
        <end position="259"/>
    </location>
</feature>
<dbReference type="GO" id="GO:0005829">
    <property type="term" value="C:cytosol"/>
    <property type="evidence" value="ECO:0007669"/>
    <property type="project" value="TreeGrafter"/>
</dbReference>
<dbReference type="GO" id="GO:0070840">
    <property type="term" value="F:dynein complex binding"/>
    <property type="evidence" value="ECO:0007669"/>
    <property type="project" value="InterPro"/>
</dbReference>
<dbReference type="OrthoDB" id="10069295at2759"/>
<protein>
    <submittedName>
        <fullName evidence="5">DgyrCDS4477</fullName>
    </submittedName>
</protein>
<feature type="compositionally biased region" description="Low complexity" evidence="4">
    <location>
        <begin position="639"/>
        <end position="649"/>
    </location>
</feature>
<keyword evidence="2 3" id="KW-0175">Coiled coil</keyword>
<name>A0A7I8VIK6_9ANNE</name>
<comment type="similarity">
    <text evidence="1">Belongs to the BicD family.</text>
</comment>
<feature type="coiled-coil region" evidence="3">
    <location>
        <begin position="11"/>
        <end position="80"/>
    </location>
</feature>
<dbReference type="Pfam" id="PF09730">
    <property type="entry name" value="BicD"/>
    <property type="match status" value="3"/>
</dbReference>
<dbReference type="GO" id="GO:0070507">
    <property type="term" value="P:regulation of microtubule cytoskeleton organization"/>
    <property type="evidence" value="ECO:0007669"/>
    <property type="project" value="TreeGrafter"/>
</dbReference>
<evidence type="ECO:0000256" key="2">
    <source>
        <dbReference type="ARBA" id="ARBA00023054"/>
    </source>
</evidence>
<reference evidence="5 6" key="1">
    <citation type="submission" date="2020-08" db="EMBL/GenBank/DDBJ databases">
        <authorList>
            <person name="Hejnol A."/>
        </authorList>
    </citation>
    <scope>NUCLEOTIDE SEQUENCE [LARGE SCALE GENOMIC DNA]</scope>
</reference>
<dbReference type="GO" id="GO:0008093">
    <property type="term" value="F:cytoskeletal anchor activity"/>
    <property type="evidence" value="ECO:0007669"/>
    <property type="project" value="InterPro"/>
</dbReference>
<dbReference type="AlphaFoldDB" id="A0A7I8VIK6"/>
<evidence type="ECO:0000313" key="5">
    <source>
        <dbReference type="EMBL" id="CAD5115511.1"/>
    </source>
</evidence>
<dbReference type="PANTHER" id="PTHR31233:SF6">
    <property type="entry name" value="PROTEIN BICAUDAL D"/>
    <property type="match status" value="1"/>
</dbReference>
<comment type="caution">
    <text evidence="5">The sequence shown here is derived from an EMBL/GenBank/DDBJ whole genome shotgun (WGS) entry which is preliminary data.</text>
</comment>
<dbReference type="Proteomes" id="UP000549394">
    <property type="component" value="Unassembled WGS sequence"/>
</dbReference>
<gene>
    <name evidence="5" type="ORF">DGYR_LOCUS4243</name>
</gene>
<dbReference type="EMBL" id="CAJFCJ010000006">
    <property type="protein sequence ID" value="CAD5115511.1"/>
    <property type="molecule type" value="Genomic_DNA"/>
</dbReference>